<feature type="transmembrane region" description="Helical" evidence="4">
    <location>
        <begin position="259"/>
        <end position="284"/>
    </location>
</feature>
<dbReference type="SUPFAM" id="SSF103473">
    <property type="entry name" value="MFS general substrate transporter"/>
    <property type="match status" value="1"/>
</dbReference>
<evidence type="ECO:0000313" key="7">
    <source>
        <dbReference type="Proteomes" id="UP000559404"/>
    </source>
</evidence>
<dbReference type="EMBL" id="JACEON010000013">
    <property type="protein sequence ID" value="MBA4612822.1"/>
    <property type="molecule type" value="Genomic_DNA"/>
</dbReference>
<evidence type="ECO:0000256" key="2">
    <source>
        <dbReference type="ARBA" id="ARBA00022989"/>
    </source>
</evidence>
<organism evidence="6 7">
    <name type="scientific">Stappia taiwanensis</name>
    <dbReference type="NCBI Taxonomy" id="992267"/>
    <lineage>
        <taxon>Bacteria</taxon>
        <taxon>Pseudomonadati</taxon>
        <taxon>Pseudomonadota</taxon>
        <taxon>Alphaproteobacteria</taxon>
        <taxon>Hyphomicrobiales</taxon>
        <taxon>Stappiaceae</taxon>
        <taxon>Stappia</taxon>
    </lineage>
</organism>
<name>A0A838XRA1_9HYPH</name>
<dbReference type="GO" id="GO:0005886">
    <property type="term" value="C:plasma membrane"/>
    <property type="evidence" value="ECO:0007669"/>
    <property type="project" value="TreeGrafter"/>
</dbReference>
<keyword evidence="1 4" id="KW-0812">Transmembrane</keyword>
<dbReference type="PROSITE" id="PS50850">
    <property type="entry name" value="MFS"/>
    <property type="match status" value="1"/>
</dbReference>
<dbReference type="GO" id="GO:0022857">
    <property type="term" value="F:transmembrane transporter activity"/>
    <property type="evidence" value="ECO:0007669"/>
    <property type="project" value="InterPro"/>
</dbReference>
<dbReference type="InterPro" id="IPR036259">
    <property type="entry name" value="MFS_trans_sf"/>
</dbReference>
<keyword evidence="2 4" id="KW-1133">Transmembrane helix</keyword>
<feature type="transmembrane region" description="Helical" evidence="4">
    <location>
        <begin position="21"/>
        <end position="43"/>
    </location>
</feature>
<sequence length="417" mass="42337">MLARPAIRHRPTGATAIKTTALTLLAIAVVAALSLWFVSAAILPEMLREAPVSSPRQALLSSGVQIGFVIGALTSAVLGLADRIHPSRLFAACAALAALVNASLLVLPIGGIAAIAARMATGALLAGVYPVGMKIAVGWGVRDRGFLVGLLVGAVTLGSAAPYLISFAGGANWRATVVTASLAALAAAGLALLVRLGPHHANATRFDPSVVASAWTNRGIRLAYAGYLGHMWELYAMWTWAVTAMAASFALTLDGGDALAWARIVTFAAIAAGGCACIGAGWIADRIGKENVAIAALATSGSCAIAAALSFGGAPLLVGAIFLLWGFSIIPDSAQFSALVADHAPPEQAGSLMTLQTALGFTLSFLTVQATPMLAEALGWPVMLALLALGPAFGLVAMLRLRKMSAQTRSTPAGGGN</sequence>
<dbReference type="InterPro" id="IPR011701">
    <property type="entry name" value="MFS"/>
</dbReference>
<feature type="transmembrane region" description="Helical" evidence="4">
    <location>
        <begin position="89"/>
        <end position="109"/>
    </location>
</feature>
<keyword evidence="3 4" id="KW-0472">Membrane</keyword>
<evidence type="ECO:0000313" key="6">
    <source>
        <dbReference type="EMBL" id="MBA4612822.1"/>
    </source>
</evidence>
<feature type="transmembrane region" description="Helical" evidence="4">
    <location>
        <begin position="63"/>
        <end position="82"/>
    </location>
</feature>
<keyword evidence="7" id="KW-1185">Reference proteome</keyword>
<proteinExistence type="predicted"/>
<evidence type="ECO:0000256" key="1">
    <source>
        <dbReference type="ARBA" id="ARBA00022692"/>
    </source>
</evidence>
<accession>A0A838XRA1</accession>
<feature type="transmembrane region" description="Helical" evidence="4">
    <location>
        <begin position="177"/>
        <end position="196"/>
    </location>
</feature>
<protein>
    <submittedName>
        <fullName evidence="6">MFS transporter</fullName>
    </submittedName>
</protein>
<dbReference type="AlphaFoldDB" id="A0A838XRA1"/>
<feature type="transmembrane region" description="Helical" evidence="4">
    <location>
        <begin position="377"/>
        <end position="399"/>
    </location>
</feature>
<evidence type="ECO:0000256" key="4">
    <source>
        <dbReference type="SAM" id="Phobius"/>
    </source>
</evidence>
<feature type="transmembrane region" description="Helical" evidence="4">
    <location>
        <begin position="115"/>
        <end position="133"/>
    </location>
</feature>
<dbReference type="PANTHER" id="PTHR23521">
    <property type="entry name" value="TRANSPORTER MFS SUPERFAMILY"/>
    <property type="match status" value="1"/>
</dbReference>
<feature type="transmembrane region" description="Helical" evidence="4">
    <location>
        <begin position="145"/>
        <end position="165"/>
    </location>
</feature>
<dbReference type="Proteomes" id="UP000559404">
    <property type="component" value="Unassembled WGS sequence"/>
</dbReference>
<dbReference type="InterPro" id="IPR020846">
    <property type="entry name" value="MFS_dom"/>
</dbReference>
<dbReference type="Pfam" id="PF07690">
    <property type="entry name" value="MFS_1"/>
    <property type="match status" value="1"/>
</dbReference>
<evidence type="ECO:0000256" key="3">
    <source>
        <dbReference type="ARBA" id="ARBA00023136"/>
    </source>
</evidence>
<dbReference type="Gene3D" id="1.20.1250.20">
    <property type="entry name" value="MFS general substrate transporter like domains"/>
    <property type="match status" value="2"/>
</dbReference>
<reference evidence="6 7" key="1">
    <citation type="submission" date="2020-07" db="EMBL/GenBank/DDBJ databases">
        <authorList>
            <person name="Li M."/>
        </authorList>
    </citation>
    <scope>NUCLEOTIDE SEQUENCE [LARGE SCALE GENOMIC DNA]</scope>
    <source>
        <strain evidence="6 7">DSM 23284</strain>
    </source>
</reference>
<gene>
    <name evidence="6" type="ORF">H1W37_14240</name>
</gene>
<reference evidence="6 7" key="2">
    <citation type="submission" date="2020-08" db="EMBL/GenBank/DDBJ databases">
        <title>Stappia taiwanensis sp. nov., isolated from a coastal thermal spring.</title>
        <authorList>
            <person name="Kampfer P."/>
        </authorList>
    </citation>
    <scope>NUCLEOTIDE SEQUENCE [LARGE SCALE GENOMIC DNA]</scope>
    <source>
        <strain evidence="6 7">DSM 23284</strain>
    </source>
</reference>
<comment type="caution">
    <text evidence="6">The sequence shown here is derived from an EMBL/GenBank/DDBJ whole genome shotgun (WGS) entry which is preliminary data.</text>
</comment>
<evidence type="ECO:0000259" key="5">
    <source>
        <dbReference type="PROSITE" id="PS50850"/>
    </source>
</evidence>
<feature type="domain" description="Major facilitator superfamily (MFS) profile" evidence="5">
    <location>
        <begin position="219"/>
        <end position="417"/>
    </location>
</feature>
<dbReference type="PANTHER" id="PTHR23521:SF3">
    <property type="entry name" value="MFS TRANSPORTER"/>
    <property type="match status" value="1"/>
</dbReference>
<feature type="transmembrane region" description="Helical" evidence="4">
    <location>
        <begin position="234"/>
        <end position="253"/>
    </location>
</feature>